<evidence type="ECO:0000256" key="1">
    <source>
        <dbReference type="SAM" id="SignalP"/>
    </source>
</evidence>
<dbReference type="Proteomes" id="UP000002945">
    <property type="component" value="Unassembled WGS sequence"/>
</dbReference>
<dbReference type="HOGENOM" id="CLU_1560929_0_0_10"/>
<feature type="chain" id="PRO_5005661212" description="DUF5104 domain-containing protein" evidence="1">
    <location>
        <begin position="22"/>
        <end position="171"/>
    </location>
</feature>
<keyword evidence="3" id="KW-1185">Reference proteome</keyword>
<dbReference type="RefSeq" id="WP_007094232.1">
    <property type="nucleotide sequence ID" value="NZ_CP142125.1"/>
</dbReference>
<dbReference type="AlphaFoldDB" id="A9DYP8"/>
<accession>A9DYP8</accession>
<evidence type="ECO:0000313" key="3">
    <source>
        <dbReference type="Proteomes" id="UP000002945"/>
    </source>
</evidence>
<sequence>MKKISFLLIAFILWFSFSACESPKNIPQKYVGKHVFDILTTLDTLDKEAFRTHFITLDEIKNVLEEVAVSDEFRDKASTMDVDTYNKDIDRIYHDITQEAIDNYVHLSQIEYLDYEYKATQNNSMIGYTGTLYFKANNQTYRIKVYSMEFDDAFGLLGLGRLKREEERTFE</sequence>
<gene>
    <name evidence="2" type="ORF">KAOT1_08333</name>
</gene>
<proteinExistence type="predicted"/>
<evidence type="ECO:0000313" key="2">
    <source>
        <dbReference type="EMBL" id="EDP96162.1"/>
    </source>
</evidence>
<dbReference type="EMBL" id="ABIB01000005">
    <property type="protein sequence ID" value="EDP96162.1"/>
    <property type="molecule type" value="Genomic_DNA"/>
</dbReference>
<feature type="signal peptide" evidence="1">
    <location>
        <begin position="1"/>
        <end position="21"/>
    </location>
</feature>
<keyword evidence="1" id="KW-0732">Signal</keyword>
<organism evidence="2 3">
    <name type="scientific">Kordia algicida OT-1</name>
    <dbReference type="NCBI Taxonomy" id="391587"/>
    <lineage>
        <taxon>Bacteria</taxon>
        <taxon>Pseudomonadati</taxon>
        <taxon>Bacteroidota</taxon>
        <taxon>Flavobacteriia</taxon>
        <taxon>Flavobacteriales</taxon>
        <taxon>Flavobacteriaceae</taxon>
        <taxon>Kordia</taxon>
    </lineage>
</organism>
<comment type="caution">
    <text evidence="2">The sequence shown here is derived from an EMBL/GenBank/DDBJ whole genome shotgun (WGS) entry which is preliminary data.</text>
</comment>
<reference evidence="2 3" key="1">
    <citation type="journal article" date="2011" name="J. Bacteriol.">
        <title>Genome sequence of the algicidal bacterium Kordia algicida OT-1.</title>
        <authorList>
            <person name="Lee H.S."/>
            <person name="Kang S.G."/>
            <person name="Kwon K.K."/>
            <person name="Lee J.H."/>
            <person name="Kim S.J."/>
        </authorList>
    </citation>
    <scope>NUCLEOTIDE SEQUENCE [LARGE SCALE GENOMIC DNA]</scope>
    <source>
        <strain evidence="2 3">OT-1</strain>
    </source>
</reference>
<name>A9DYP8_9FLAO</name>
<evidence type="ECO:0008006" key="4">
    <source>
        <dbReference type="Google" id="ProtNLM"/>
    </source>
</evidence>
<dbReference type="PROSITE" id="PS51257">
    <property type="entry name" value="PROKAR_LIPOPROTEIN"/>
    <property type="match status" value="1"/>
</dbReference>
<dbReference type="STRING" id="391587.KAOT1_08333"/>
<dbReference type="OrthoDB" id="1441236at2"/>
<protein>
    <recommendedName>
        <fullName evidence="4">DUF5104 domain-containing protein</fullName>
    </recommendedName>
</protein>